<reference evidence="4" key="1">
    <citation type="journal article" date="2017" name="Nat. Microbiol.">
        <title>Global analysis of biosynthetic gene clusters reveals vast potential of secondary metabolite production in Penicillium species.</title>
        <authorList>
            <person name="Nielsen J.C."/>
            <person name="Grijseels S."/>
            <person name="Prigent S."/>
            <person name="Ji B."/>
            <person name="Dainat J."/>
            <person name="Nielsen K.F."/>
            <person name="Frisvad J.C."/>
            <person name="Workman M."/>
            <person name="Nielsen J."/>
        </authorList>
    </citation>
    <scope>NUCLEOTIDE SEQUENCE [LARGE SCALE GENOMIC DNA]</scope>
    <source>
        <strain evidence="4">IBT 11843</strain>
    </source>
</reference>
<sequence length="175" mass="18782">MSLIPIICTHEVSSSVLTSVLSTAYDASSKIDSPPSLILVTTADAAELQKYTKDSVTKPPVESLQYPFLGWDIGKIAQFLQKNAAETVLDYTTFLVADEKTASDEDTLLLVYNIGDLQESIRLSAGYANSQGLSVSVATTDVGELRSLADDDGVYRGGPHHPPPQKGGRAPRKQL</sequence>
<comment type="caution">
    <text evidence="3">The sequence shown here is derived from an EMBL/GenBank/DDBJ whole genome shotgun (WGS) entry which is preliminary data.</text>
</comment>
<dbReference type="Proteomes" id="UP000191522">
    <property type="component" value="Unassembled WGS sequence"/>
</dbReference>
<evidence type="ECO:0000256" key="1">
    <source>
        <dbReference type="SAM" id="MobiDB-lite"/>
    </source>
</evidence>
<feature type="region of interest" description="Disordered" evidence="1">
    <location>
        <begin position="149"/>
        <end position="175"/>
    </location>
</feature>
<feature type="domain" description="DUF6924" evidence="2">
    <location>
        <begin position="68"/>
        <end position="157"/>
    </location>
</feature>
<dbReference type="STRING" id="69771.A0A1V6NRR2"/>
<protein>
    <recommendedName>
        <fullName evidence="2">DUF6924 domain-containing protein</fullName>
    </recommendedName>
</protein>
<name>A0A1V6NRR2_PENDC</name>
<evidence type="ECO:0000313" key="3">
    <source>
        <dbReference type="EMBL" id="OQD67411.1"/>
    </source>
</evidence>
<dbReference type="OMA" id="FLGWDIG"/>
<gene>
    <name evidence="3" type="ORF">PENDEC_c037G07109</name>
</gene>
<proteinExistence type="predicted"/>
<dbReference type="AlphaFoldDB" id="A0A1V6NRR2"/>
<evidence type="ECO:0000313" key="4">
    <source>
        <dbReference type="Proteomes" id="UP000191522"/>
    </source>
</evidence>
<evidence type="ECO:0000259" key="2">
    <source>
        <dbReference type="Pfam" id="PF21962"/>
    </source>
</evidence>
<dbReference type="OrthoDB" id="4483229at2759"/>
<organism evidence="3 4">
    <name type="scientific">Penicillium decumbens</name>
    <dbReference type="NCBI Taxonomy" id="69771"/>
    <lineage>
        <taxon>Eukaryota</taxon>
        <taxon>Fungi</taxon>
        <taxon>Dikarya</taxon>
        <taxon>Ascomycota</taxon>
        <taxon>Pezizomycotina</taxon>
        <taxon>Eurotiomycetes</taxon>
        <taxon>Eurotiomycetidae</taxon>
        <taxon>Eurotiales</taxon>
        <taxon>Aspergillaceae</taxon>
        <taxon>Penicillium</taxon>
    </lineage>
</organism>
<dbReference type="Pfam" id="PF21962">
    <property type="entry name" value="DUF6924"/>
    <property type="match status" value="1"/>
</dbReference>
<accession>A0A1V6NRR2</accession>
<keyword evidence="4" id="KW-1185">Reference proteome</keyword>
<dbReference type="InterPro" id="IPR053832">
    <property type="entry name" value="DUF6924"/>
</dbReference>
<dbReference type="EMBL" id="MDYL01000037">
    <property type="protein sequence ID" value="OQD67411.1"/>
    <property type="molecule type" value="Genomic_DNA"/>
</dbReference>